<dbReference type="EMBL" id="BMCB01000010">
    <property type="protein sequence ID" value="GGA93368.1"/>
    <property type="molecule type" value="Genomic_DNA"/>
</dbReference>
<dbReference type="RefSeq" id="WP_229709427.1">
    <property type="nucleotide sequence ID" value="NZ_BMCB01000010.1"/>
</dbReference>
<dbReference type="Pfam" id="PF24233">
    <property type="entry name" value="DUF7446"/>
    <property type="match status" value="1"/>
</dbReference>
<proteinExistence type="predicted"/>
<reference evidence="1" key="4">
    <citation type="submission" date="2024-05" db="EMBL/GenBank/DDBJ databases">
        <authorList>
            <person name="Sun Q."/>
            <person name="Sedlacek I."/>
        </authorList>
    </citation>
    <scope>NUCLEOTIDE SEQUENCE</scope>
    <source>
        <strain evidence="1">CCM 4175</strain>
    </source>
</reference>
<keyword evidence="4" id="KW-1185">Reference proteome</keyword>
<evidence type="ECO:0000313" key="2">
    <source>
        <dbReference type="EMBL" id="SNW00637.1"/>
    </source>
</evidence>
<reference evidence="2 3" key="2">
    <citation type="submission" date="2017-06" db="EMBL/GenBank/DDBJ databases">
        <authorList>
            <consortium name="Pathogen Informatics"/>
        </authorList>
    </citation>
    <scope>NUCLEOTIDE SEQUENCE [LARGE SCALE GENOMIC DNA]</scope>
    <source>
        <strain evidence="2 3">NCTC13833</strain>
    </source>
</reference>
<reference evidence="1" key="1">
    <citation type="journal article" date="2014" name="Int. J. Syst. Evol. Microbiol.">
        <title>Complete genome of a new Firmicutes species belonging to the dominant human colonic microbiota ('Ruminococcus bicirculans') reveals two chromosomes and a selective capacity to utilize plant glucans.</title>
        <authorList>
            <consortium name="NISC Comparative Sequencing Program"/>
            <person name="Wegmann U."/>
            <person name="Louis P."/>
            <person name="Goesmann A."/>
            <person name="Henrissat B."/>
            <person name="Duncan S.H."/>
            <person name="Flint H.J."/>
        </authorList>
    </citation>
    <scope>NUCLEOTIDE SEQUENCE</scope>
    <source>
        <strain evidence="1">CCM 4175</strain>
    </source>
</reference>
<evidence type="ECO:0000313" key="3">
    <source>
        <dbReference type="Proteomes" id="UP000243706"/>
    </source>
</evidence>
<sequence length="164" mass="19033">MSLQNIELVLSAITNEIYMAEIEEDGMMSIDNKREATNDVARVMAEWFVANQKTGLKFKGDGWLLWLKDNEFLAPQDIKNFTIKLNDISNLASIAQLLLIKSMESKERIDIEYHLEGIVFRHHHRAYSDYGERALFFSVNDTKEKLREKLNLAIDVINGKEFLH</sequence>
<accession>A0A240BXW9</accession>
<reference evidence="4" key="3">
    <citation type="journal article" date="2019" name="Int. J. Syst. Evol. Microbiol.">
        <title>The Global Catalogue of Microorganisms (GCM) 10K type strain sequencing project: providing services to taxonomists for standard genome sequencing and annotation.</title>
        <authorList>
            <consortium name="The Broad Institute Genomics Platform"/>
            <consortium name="The Broad Institute Genome Sequencing Center for Infectious Disease"/>
            <person name="Wu L."/>
            <person name="Ma J."/>
        </authorList>
    </citation>
    <scope>NUCLEOTIDE SEQUENCE [LARGE SCALE GENOMIC DNA]</scope>
    <source>
        <strain evidence="4">CCM 4175</strain>
    </source>
</reference>
<organism evidence="2 3">
    <name type="scientific">Staphylococcus muscae</name>
    <dbReference type="NCBI Taxonomy" id="1294"/>
    <lineage>
        <taxon>Bacteria</taxon>
        <taxon>Bacillati</taxon>
        <taxon>Bacillota</taxon>
        <taxon>Bacilli</taxon>
        <taxon>Bacillales</taxon>
        <taxon>Staphylococcaceae</taxon>
        <taxon>Staphylococcus</taxon>
    </lineage>
</organism>
<evidence type="ECO:0000313" key="4">
    <source>
        <dbReference type="Proteomes" id="UP000652995"/>
    </source>
</evidence>
<dbReference type="Proteomes" id="UP000652995">
    <property type="component" value="Unassembled WGS sequence"/>
</dbReference>
<dbReference type="AlphaFoldDB" id="A0A240BXW9"/>
<dbReference type="EMBL" id="LT906464">
    <property type="protein sequence ID" value="SNW00637.1"/>
    <property type="molecule type" value="Genomic_DNA"/>
</dbReference>
<name>A0A240BXW9_9STAP</name>
<dbReference type="Proteomes" id="UP000243706">
    <property type="component" value="Chromosome 1"/>
</dbReference>
<gene>
    <name evidence="1" type="ORF">GCM10007183_16960</name>
    <name evidence="2" type="ORF">SAMEA4412661_00499</name>
</gene>
<dbReference type="InterPro" id="IPR055869">
    <property type="entry name" value="DUF7446"/>
</dbReference>
<protein>
    <submittedName>
        <fullName evidence="2">Phage protein</fullName>
    </submittedName>
</protein>
<evidence type="ECO:0000313" key="1">
    <source>
        <dbReference type="EMBL" id="GGA93368.1"/>
    </source>
</evidence>